<organism evidence="2 3">
    <name type="scientific">Castanea mollissima</name>
    <name type="common">Chinese chestnut</name>
    <dbReference type="NCBI Taxonomy" id="60419"/>
    <lineage>
        <taxon>Eukaryota</taxon>
        <taxon>Viridiplantae</taxon>
        <taxon>Streptophyta</taxon>
        <taxon>Embryophyta</taxon>
        <taxon>Tracheophyta</taxon>
        <taxon>Spermatophyta</taxon>
        <taxon>Magnoliopsida</taxon>
        <taxon>eudicotyledons</taxon>
        <taxon>Gunneridae</taxon>
        <taxon>Pentapetalae</taxon>
        <taxon>rosids</taxon>
        <taxon>fabids</taxon>
        <taxon>Fagales</taxon>
        <taxon>Fagaceae</taxon>
        <taxon>Castanea</taxon>
    </lineage>
</organism>
<comment type="caution">
    <text evidence="2">The sequence shown here is derived from an EMBL/GenBank/DDBJ whole genome shotgun (WGS) entry which is preliminary data.</text>
</comment>
<protein>
    <submittedName>
        <fullName evidence="2">Uncharacterized protein</fullName>
    </submittedName>
</protein>
<proteinExistence type="predicted"/>
<accession>A0A8J4QR21</accession>
<name>A0A8J4QR21_9ROSI</name>
<keyword evidence="3" id="KW-1185">Reference proteome</keyword>
<keyword evidence="1" id="KW-0732">Signal</keyword>
<evidence type="ECO:0000313" key="2">
    <source>
        <dbReference type="EMBL" id="KAF3955972.1"/>
    </source>
</evidence>
<dbReference type="EMBL" id="JRKL02003229">
    <property type="protein sequence ID" value="KAF3955972.1"/>
    <property type="molecule type" value="Genomic_DNA"/>
</dbReference>
<dbReference type="Proteomes" id="UP000737018">
    <property type="component" value="Unassembled WGS sequence"/>
</dbReference>
<sequence length="99" mass="10979">MSTTVHLLKLLFMILFTCLWSTPHAAGEWWNLTWAGDSLKPGDTLNSSSYLTSLNKTFSLWFFPWGNTTKSLSSLGISDFASNFLVWSASPSNPIANDS</sequence>
<feature type="chain" id="PRO_5035229272" evidence="1">
    <location>
        <begin position="28"/>
        <end position="99"/>
    </location>
</feature>
<gene>
    <name evidence="2" type="ORF">CMV_018871</name>
</gene>
<feature type="signal peptide" evidence="1">
    <location>
        <begin position="1"/>
        <end position="27"/>
    </location>
</feature>
<reference evidence="2" key="1">
    <citation type="submission" date="2020-03" db="EMBL/GenBank/DDBJ databases">
        <title>Castanea mollissima Vanexum genome sequencing.</title>
        <authorList>
            <person name="Staton M."/>
        </authorList>
    </citation>
    <scope>NUCLEOTIDE SEQUENCE</scope>
    <source>
        <tissue evidence="2">Leaf</tissue>
    </source>
</reference>
<dbReference type="AlphaFoldDB" id="A0A8J4QR21"/>
<evidence type="ECO:0000256" key="1">
    <source>
        <dbReference type="SAM" id="SignalP"/>
    </source>
</evidence>
<evidence type="ECO:0000313" key="3">
    <source>
        <dbReference type="Proteomes" id="UP000737018"/>
    </source>
</evidence>